<accession>A0AAD3D512</accession>
<dbReference type="EMBL" id="BLLK01000058">
    <property type="protein sequence ID" value="GFH57607.1"/>
    <property type="molecule type" value="Genomic_DNA"/>
</dbReference>
<keyword evidence="2" id="KW-1185">Reference proteome</keyword>
<protein>
    <submittedName>
        <fullName evidence="1">Uncharacterized protein</fullName>
    </submittedName>
</protein>
<organism evidence="1 2">
    <name type="scientific">Chaetoceros tenuissimus</name>
    <dbReference type="NCBI Taxonomy" id="426638"/>
    <lineage>
        <taxon>Eukaryota</taxon>
        <taxon>Sar</taxon>
        <taxon>Stramenopiles</taxon>
        <taxon>Ochrophyta</taxon>
        <taxon>Bacillariophyta</taxon>
        <taxon>Coscinodiscophyceae</taxon>
        <taxon>Chaetocerotophycidae</taxon>
        <taxon>Chaetocerotales</taxon>
        <taxon>Chaetocerotaceae</taxon>
        <taxon>Chaetoceros</taxon>
    </lineage>
</organism>
<reference evidence="1 2" key="1">
    <citation type="journal article" date="2021" name="Sci. Rep.">
        <title>The genome of the diatom Chaetoceros tenuissimus carries an ancient integrated fragment of an extant virus.</title>
        <authorList>
            <person name="Hongo Y."/>
            <person name="Kimura K."/>
            <person name="Takaki Y."/>
            <person name="Yoshida Y."/>
            <person name="Baba S."/>
            <person name="Kobayashi G."/>
            <person name="Nagasaki K."/>
            <person name="Hano T."/>
            <person name="Tomaru Y."/>
        </authorList>
    </citation>
    <scope>NUCLEOTIDE SEQUENCE [LARGE SCALE GENOMIC DNA]</scope>
    <source>
        <strain evidence="1 2">NIES-3715</strain>
    </source>
</reference>
<dbReference type="AlphaFoldDB" id="A0AAD3D512"/>
<gene>
    <name evidence="1" type="ORF">CTEN210_14083</name>
</gene>
<sequence length="155" mass="18052">MKRPTSESSENTLTSETVHSVFDMSDHLDDATVHVMTSRRKLVHFAEVNVYFHETTMGSDYPFAAGPPIEIGNSFQECTIDIEDFEKNGRQKPRPRPLSVSQRFAILRSTGLYTSKEILEVAEKQEKNRKRMNKHILWQLRRQRFLSYFRCGKSP</sequence>
<evidence type="ECO:0000313" key="2">
    <source>
        <dbReference type="Proteomes" id="UP001054902"/>
    </source>
</evidence>
<comment type="caution">
    <text evidence="1">The sequence shown here is derived from an EMBL/GenBank/DDBJ whole genome shotgun (WGS) entry which is preliminary data.</text>
</comment>
<proteinExistence type="predicted"/>
<dbReference type="Proteomes" id="UP001054902">
    <property type="component" value="Unassembled WGS sequence"/>
</dbReference>
<evidence type="ECO:0000313" key="1">
    <source>
        <dbReference type="EMBL" id="GFH57607.1"/>
    </source>
</evidence>
<name>A0AAD3D512_9STRA</name>